<evidence type="ECO:0000256" key="4">
    <source>
        <dbReference type="ARBA" id="ARBA00022692"/>
    </source>
</evidence>
<feature type="transmembrane region" description="Helical" evidence="11">
    <location>
        <begin position="189"/>
        <end position="209"/>
    </location>
</feature>
<dbReference type="PANTHER" id="PTHR10027">
    <property type="entry name" value="CALCIUM-ACTIVATED POTASSIUM CHANNEL ALPHA CHAIN"/>
    <property type="match status" value="1"/>
</dbReference>
<dbReference type="InterPro" id="IPR047871">
    <property type="entry name" value="K_chnl_Slo-like"/>
</dbReference>
<gene>
    <name evidence="13" type="ORF">IQ17_02896</name>
</gene>
<dbReference type="PANTHER" id="PTHR10027:SF10">
    <property type="entry name" value="SLOWPOKE 2, ISOFORM D"/>
    <property type="match status" value="1"/>
</dbReference>
<dbReference type="GO" id="GO:0016020">
    <property type="term" value="C:membrane"/>
    <property type="evidence" value="ECO:0007669"/>
    <property type="project" value="UniProtKB-SubCell"/>
</dbReference>
<keyword evidence="9 11" id="KW-0472">Membrane</keyword>
<comment type="caution">
    <text evidence="13">The sequence shown here is derived from an EMBL/GenBank/DDBJ whole genome shotgun (WGS) entry which is preliminary data.</text>
</comment>
<dbReference type="Gene3D" id="1.10.287.70">
    <property type="match status" value="1"/>
</dbReference>
<evidence type="ECO:0000259" key="12">
    <source>
        <dbReference type="Pfam" id="PF07885"/>
    </source>
</evidence>
<evidence type="ECO:0000256" key="10">
    <source>
        <dbReference type="ARBA" id="ARBA00023303"/>
    </source>
</evidence>
<keyword evidence="5" id="KW-0631">Potassium channel</keyword>
<dbReference type="Proteomes" id="UP000317176">
    <property type="component" value="Unassembled WGS sequence"/>
</dbReference>
<feature type="transmembrane region" description="Helical" evidence="11">
    <location>
        <begin position="158"/>
        <end position="177"/>
    </location>
</feature>
<feature type="transmembrane region" description="Helical" evidence="11">
    <location>
        <begin position="46"/>
        <end position="64"/>
    </location>
</feature>
<evidence type="ECO:0000256" key="11">
    <source>
        <dbReference type="SAM" id="Phobius"/>
    </source>
</evidence>
<evidence type="ECO:0000256" key="8">
    <source>
        <dbReference type="ARBA" id="ARBA00023065"/>
    </source>
</evidence>
<evidence type="ECO:0000313" key="13">
    <source>
        <dbReference type="EMBL" id="TWI06681.1"/>
    </source>
</evidence>
<keyword evidence="3" id="KW-0633">Potassium transport</keyword>
<dbReference type="AlphaFoldDB" id="A0A562LGE6"/>
<dbReference type="InterPro" id="IPR003938">
    <property type="entry name" value="K_chnl_volt-dep_EAG/ELK/ERG"/>
</dbReference>
<evidence type="ECO:0000256" key="9">
    <source>
        <dbReference type="ARBA" id="ARBA00023136"/>
    </source>
</evidence>
<evidence type="ECO:0000256" key="2">
    <source>
        <dbReference type="ARBA" id="ARBA00022448"/>
    </source>
</evidence>
<evidence type="ECO:0000256" key="1">
    <source>
        <dbReference type="ARBA" id="ARBA00004141"/>
    </source>
</evidence>
<comment type="subcellular location">
    <subcellularLocation>
        <location evidence="1">Membrane</location>
        <topology evidence="1">Multi-pass membrane protein</topology>
    </subcellularLocation>
</comment>
<accession>A0A562LGE6</accession>
<reference evidence="13 14" key="1">
    <citation type="journal article" date="2015" name="Stand. Genomic Sci.">
        <title>Genomic Encyclopedia of Bacterial and Archaeal Type Strains, Phase III: the genomes of soil and plant-associated and newly described type strains.</title>
        <authorList>
            <person name="Whitman W.B."/>
            <person name="Woyke T."/>
            <person name="Klenk H.P."/>
            <person name="Zhou Y."/>
            <person name="Lilburn T.G."/>
            <person name="Beck B.J."/>
            <person name="De Vos P."/>
            <person name="Vandamme P."/>
            <person name="Eisen J.A."/>
            <person name="Garrity G."/>
            <person name="Hugenholtz P."/>
            <person name="Kyrpides N.C."/>
        </authorList>
    </citation>
    <scope>NUCLEOTIDE SEQUENCE [LARGE SCALE GENOMIC DNA]</scope>
    <source>
        <strain evidence="13 14">CGMCC 1.10947</strain>
    </source>
</reference>
<dbReference type="InterPro" id="IPR013099">
    <property type="entry name" value="K_chnl_dom"/>
</dbReference>
<evidence type="ECO:0000313" key="14">
    <source>
        <dbReference type="Proteomes" id="UP000317176"/>
    </source>
</evidence>
<evidence type="ECO:0000256" key="7">
    <source>
        <dbReference type="ARBA" id="ARBA00022989"/>
    </source>
</evidence>
<protein>
    <submittedName>
        <fullName evidence="13">Voltage-gated potassium channel</fullName>
    </submittedName>
</protein>
<dbReference type="GO" id="GO:0005249">
    <property type="term" value="F:voltage-gated potassium channel activity"/>
    <property type="evidence" value="ECO:0007669"/>
    <property type="project" value="InterPro"/>
</dbReference>
<feature type="transmembrane region" description="Helical" evidence="11">
    <location>
        <begin position="215"/>
        <end position="235"/>
    </location>
</feature>
<sequence>MSLRRALPTAIIRANRDHSAVTLTSFRSNVRRLYEGETPSGVRFRYALLAFDIVTVLFIIATSFLPPSEIIETLDVLFGALLLADFSARLLVDRHPFRKFTQLATWADMVAIVSFLAPLAGEAGGFLRILRTLGLLRDYQMLVRLRLDSPFFRRNEEVIFAVTNLAVFIFVMTGIVYETQKFRNDEIRNYADALYFTVTALTTTGFGDITLAGTFGRLITVVIMIFGVTLFFNLARALLSPHKVRFPCPTCGLQRHDADAVHCKACGTVLNIPDEGAV</sequence>
<feature type="transmembrane region" description="Helical" evidence="11">
    <location>
        <begin position="70"/>
        <end position="91"/>
    </location>
</feature>
<feature type="transmembrane region" description="Helical" evidence="11">
    <location>
        <begin position="103"/>
        <end position="121"/>
    </location>
</feature>
<keyword evidence="10 13" id="KW-0407">Ion channel</keyword>
<keyword evidence="4 11" id="KW-0812">Transmembrane</keyword>
<dbReference type="SUPFAM" id="SSF81324">
    <property type="entry name" value="Voltage-gated potassium channels"/>
    <property type="match status" value="1"/>
</dbReference>
<keyword evidence="6" id="KW-0630">Potassium</keyword>
<evidence type="ECO:0000256" key="6">
    <source>
        <dbReference type="ARBA" id="ARBA00022958"/>
    </source>
</evidence>
<keyword evidence="7 11" id="KW-1133">Transmembrane helix</keyword>
<name>A0A562LGE6_9BRAD</name>
<dbReference type="PRINTS" id="PR01463">
    <property type="entry name" value="EAGCHANLFMLY"/>
</dbReference>
<proteinExistence type="predicted"/>
<dbReference type="Pfam" id="PF07885">
    <property type="entry name" value="Ion_trans_2"/>
    <property type="match status" value="1"/>
</dbReference>
<keyword evidence="2" id="KW-0813">Transport</keyword>
<evidence type="ECO:0000256" key="3">
    <source>
        <dbReference type="ARBA" id="ARBA00022538"/>
    </source>
</evidence>
<dbReference type="EMBL" id="VLKL01000006">
    <property type="protein sequence ID" value="TWI06681.1"/>
    <property type="molecule type" value="Genomic_DNA"/>
</dbReference>
<keyword evidence="14" id="KW-1185">Reference proteome</keyword>
<feature type="domain" description="Potassium channel" evidence="12">
    <location>
        <begin position="166"/>
        <end position="236"/>
    </location>
</feature>
<organism evidence="13 14">
    <name type="scientific">Bradyrhizobium daqingense</name>
    <dbReference type="NCBI Taxonomy" id="993502"/>
    <lineage>
        <taxon>Bacteria</taxon>
        <taxon>Pseudomonadati</taxon>
        <taxon>Pseudomonadota</taxon>
        <taxon>Alphaproteobacteria</taxon>
        <taxon>Hyphomicrobiales</taxon>
        <taxon>Nitrobacteraceae</taxon>
        <taxon>Bradyrhizobium</taxon>
    </lineage>
</organism>
<evidence type="ECO:0000256" key="5">
    <source>
        <dbReference type="ARBA" id="ARBA00022826"/>
    </source>
</evidence>
<keyword evidence="8" id="KW-0406">Ion transport</keyword>